<name>A0A0A0K3M7_CUCSA</name>
<evidence type="ECO:0000256" key="4">
    <source>
        <dbReference type="ARBA" id="ARBA00023242"/>
    </source>
</evidence>
<dbReference type="KEGG" id="csv:101221071"/>
<evidence type="ECO:0000256" key="2">
    <source>
        <dbReference type="ARBA" id="ARBA00023015"/>
    </source>
</evidence>
<organism evidence="6 7">
    <name type="scientific">Cucumis sativus</name>
    <name type="common">Cucumber</name>
    <dbReference type="NCBI Taxonomy" id="3659"/>
    <lineage>
        <taxon>Eukaryota</taxon>
        <taxon>Viridiplantae</taxon>
        <taxon>Streptophyta</taxon>
        <taxon>Embryophyta</taxon>
        <taxon>Tracheophyta</taxon>
        <taxon>Spermatophyta</taxon>
        <taxon>Magnoliopsida</taxon>
        <taxon>eudicotyledons</taxon>
        <taxon>Gunneridae</taxon>
        <taxon>Pentapetalae</taxon>
        <taxon>rosids</taxon>
        <taxon>fabids</taxon>
        <taxon>Cucurbitales</taxon>
        <taxon>Cucurbitaceae</taxon>
        <taxon>Benincaseae</taxon>
        <taxon>Cucumis</taxon>
    </lineage>
</organism>
<evidence type="ECO:0000313" key="6">
    <source>
        <dbReference type="EMBL" id="KGN43554.1"/>
    </source>
</evidence>
<dbReference type="OMA" id="VTHCMQW"/>
<dbReference type="STRING" id="3659.A0A0A0K3M7"/>
<dbReference type="PROSITE" id="PS50985">
    <property type="entry name" value="GRAS"/>
    <property type="match status" value="1"/>
</dbReference>
<comment type="similarity">
    <text evidence="5">Belongs to the GRAS family.</text>
</comment>
<reference evidence="6 7" key="3">
    <citation type="journal article" date="2010" name="BMC Genomics">
        <title>Transcriptome sequencing and comparative analysis of cucumber flowers with different sex types.</title>
        <authorList>
            <person name="Guo S."/>
            <person name="Zheng Y."/>
            <person name="Joung J.G."/>
            <person name="Liu S."/>
            <person name="Zhang Z."/>
            <person name="Crasta O.R."/>
            <person name="Sobral B.W."/>
            <person name="Xu Y."/>
            <person name="Huang S."/>
            <person name="Fei Z."/>
        </authorList>
    </citation>
    <scope>NUCLEOTIDE SEQUENCE [LARGE SCALE GENOMIC DNA]</scope>
    <source>
        <strain evidence="7">cv. 9930</strain>
    </source>
</reference>
<dbReference type="Pfam" id="PF03514">
    <property type="entry name" value="GRAS"/>
    <property type="match status" value="1"/>
</dbReference>
<reference evidence="6 7" key="2">
    <citation type="journal article" date="2009" name="PLoS ONE">
        <title>An integrated genetic and cytogenetic map of the cucumber genome.</title>
        <authorList>
            <person name="Ren Y."/>
            <person name="Zhang Z."/>
            <person name="Liu J."/>
            <person name="Staub J.E."/>
            <person name="Han Y."/>
            <person name="Cheng Z."/>
            <person name="Li X."/>
            <person name="Lu J."/>
            <person name="Miao H."/>
            <person name="Kang H."/>
            <person name="Xie B."/>
            <person name="Gu X."/>
            <person name="Wang X."/>
            <person name="Du Y."/>
            <person name="Jin W."/>
            <person name="Huang S."/>
        </authorList>
    </citation>
    <scope>NUCLEOTIDE SEQUENCE [LARGE SCALE GENOMIC DNA]</scope>
    <source>
        <strain evidence="7">cv. 9930</strain>
    </source>
</reference>
<accession>A0A0A0K3M7</accession>
<dbReference type="OrthoDB" id="767511at2759"/>
<dbReference type="GO" id="GO:0003700">
    <property type="term" value="F:DNA-binding transcription factor activity"/>
    <property type="evidence" value="ECO:0000318"/>
    <property type="project" value="GO_Central"/>
</dbReference>
<sequence length="433" mass="48767">MRAELRGKTSSISVHNNSTILNRADNSTSVYGALKGCLGSLDGGCIEKLLVHCGSALESHDVTLAQQVMWVLNNVASPVGDPNQRLTSWFLRALVSRASRVCPSPSPTPTPMSFNGSSIRVETRLMSVTDLARYVDVIPWHRFGFCAANIAIYKAIERYQKVHILDFSISHCMQWPTLIDALSKRPQGPPSLRITVPSFRPQVPPLLNIPTHQIGLCLTKFANSKNIPFQFNLFPYNHNNSNIISLFDPSILNLQHDEALVINCQHWLRYVSDDDKNDFINATKRLNPRIMVVVDEDFDMTDSSLASRITTCFNYFWIPFDALETFLSKDSTQRLEYEADVGQRIENIIGFEGKQRVERLESCVKVSERMRYSGYLNQPFCDDVGDEVKALLAEQASGWGMKREEDALVLTWKGHSSVFVTAWVSTDDEIVVA</sequence>
<evidence type="ECO:0000256" key="5">
    <source>
        <dbReference type="PROSITE-ProRule" id="PRU01191"/>
    </source>
</evidence>
<evidence type="ECO:0000256" key="1">
    <source>
        <dbReference type="ARBA" id="ARBA00004123"/>
    </source>
</evidence>
<dbReference type="PANTHER" id="PTHR31636">
    <property type="entry name" value="OSJNBA0084A10.13 PROTEIN-RELATED"/>
    <property type="match status" value="1"/>
</dbReference>
<comment type="subcellular location">
    <subcellularLocation>
        <location evidence="1">Nucleus</location>
    </subcellularLocation>
</comment>
<protein>
    <submittedName>
        <fullName evidence="6">Uncharacterized protein</fullName>
    </submittedName>
</protein>
<keyword evidence="7" id="KW-1185">Reference proteome</keyword>
<dbReference type="EMBL" id="CM002928">
    <property type="protein sequence ID" value="KGN43554.1"/>
    <property type="molecule type" value="Genomic_DNA"/>
</dbReference>
<dbReference type="InterPro" id="IPR005202">
    <property type="entry name" value="TF_GRAS"/>
</dbReference>
<dbReference type="AlphaFoldDB" id="A0A0A0K3M7"/>
<dbReference type="GO" id="GO:0006355">
    <property type="term" value="P:regulation of DNA-templated transcription"/>
    <property type="evidence" value="ECO:0000318"/>
    <property type="project" value="GO_Central"/>
</dbReference>
<proteinExistence type="inferred from homology"/>
<evidence type="ECO:0000313" key="7">
    <source>
        <dbReference type="Proteomes" id="UP000029981"/>
    </source>
</evidence>
<keyword evidence="4" id="KW-0539">Nucleus</keyword>
<keyword evidence="3" id="KW-0804">Transcription</keyword>
<reference evidence="6 7" key="1">
    <citation type="journal article" date="2009" name="Nat. Genet.">
        <title>The genome of the cucumber, Cucumis sativus L.</title>
        <authorList>
            <person name="Huang S."/>
            <person name="Li R."/>
            <person name="Zhang Z."/>
            <person name="Li L."/>
            <person name="Gu X."/>
            <person name="Fan W."/>
            <person name="Lucas W.J."/>
            <person name="Wang X."/>
            <person name="Xie B."/>
            <person name="Ni P."/>
            <person name="Ren Y."/>
            <person name="Zhu H."/>
            <person name="Li J."/>
            <person name="Lin K."/>
            <person name="Jin W."/>
            <person name="Fei Z."/>
            <person name="Li G."/>
            <person name="Staub J."/>
            <person name="Kilian A."/>
            <person name="van der Vossen E.A."/>
            <person name="Wu Y."/>
            <person name="Guo J."/>
            <person name="He J."/>
            <person name="Jia Z."/>
            <person name="Ren Y."/>
            <person name="Tian G."/>
            <person name="Lu Y."/>
            <person name="Ruan J."/>
            <person name="Qian W."/>
            <person name="Wang M."/>
            <person name="Huang Q."/>
            <person name="Li B."/>
            <person name="Xuan Z."/>
            <person name="Cao J."/>
            <person name="Asan"/>
            <person name="Wu Z."/>
            <person name="Zhang J."/>
            <person name="Cai Q."/>
            <person name="Bai Y."/>
            <person name="Zhao B."/>
            <person name="Han Y."/>
            <person name="Li Y."/>
            <person name="Li X."/>
            <person name="Wang S."/>
            <person name="Shi Q."/>
            <person name="Liu S."/>
            <person name="Cho W.K."/>
            <person name="Kim J.Y."/>
            <person name="Xu Y."/>
            <person name="Heller-Uszynska K."/>
            <person name="Miao H."/>
            <person name="Cheng Z."/>
            <person name="Zhang S."/>
            <person name="Wu J."/>
            <person name="Yang Y."/>
            <person name="Kang H."/>
            <person name="Li M."/>
            <person name="Liang H."/>
            <person name="Ren X."/>
            <person name="Shi Z."/>
            <person name="Wen M."/>
            <person name="Jian M."/>
            <person name="Yang H."/>
            <person name="Zhang G."/>
            <person name="Yang Z."/>
            <person name="Chen R."/>
            <person name="Liu S."/>
            <person name="Li J."/>
            <person name="Ma L."/>
            <person name="Liu H."/>
            <person name="Zhou Y."/>
            <person name="Zhao J."/>
            <person name="Fang X."/>
            <person name="Li G."/>
            <person name="Fang L."/>
            <person name="Li Y."/>
            <person name="Liu D."/>
            <person name="Zheng H."/>
            <person name="Zhang Y."/>
            <person name="Qin N."/>
            <person name="Li Z."/>
            <person name="Yang G."/>
            <person name="Yang S."/>
            <person name="Bolund L."/>
            <person name="Kristiansen K."/>
            <person name="Zheng H."/>
            <person name="Li S."/>
            <person name="Zhang X."/>
            <person name="Yang H."/>
            <person name="Wang J."/>
            <person name="Sun R."/>
            <person name="Zhang B."/>
            <person name="Jiang S."/>
            <person name="Wang J."/>
            <person name="Du Y."/>
            <person name="Li S."/>
        </authorList>
    </citation>
    <scope>NUCLEOTIDE SEQUENCE [LARGE SCALE GENOMIC DNA]</scope>
    <source>
        <strain evidence="7">cv. 9930</strain>
    </source>
</reference>
<dbReference type="GO" id="GO:0005634">
    <property type="term" value="C:nucleus"/>
    <property type="evidence" value="ECO:0000318"/>
    <property type="project" value="GO_Central"/>
</dbReference>
<comment type="caution">
    <text evidence="5">Lacks conserved residue(s) required for the propagation of feature annotation.</text>
</comment>
<reference evidence="6 7" key="4">
    <citation type="journal article" date="2011" name="BMC Genomics">
        <title>RNA-Seq improves annotation of protein-coding genes in the cucumber genome.</title>
        <authorList>
            <person name="Li Z."/>
            <person name="Zhang Z."/>
            <person name="Yan P."/>
            <person name="Huang S."/>
            <person name="Fei Z."/>
            <person name="Lin K."/>
        </authorList>
    </citation>
    <scope>NUCLEOTIDE SEQUENCE [LARGE SCALE GENOMIC DNA]</scope>
    <source>
        <strain evidence="7">cv. 9930</strain>
    </source>
</reference>
<feature type="short sequence motif" description="VHIID" evidence="5">
    <location>
        <begin position="162"/>
        <end position="166"/>
    </location>
</feature>
<dbReference type="GO" id="GO:0043565">
    <property type="term" value="F:sequence-specific DNA binding"/>
    <property type="evidence" value="ECO:0000318"/>
    <property type="project" value="GO_Central"/>
</dbReference>
<feature type="region of interest" description="SAW" evidence="5">
    <location>
        <begin position="350"/>
        <end position="424"/>
    </location>
</feature>
<keyword evidence="2" id="KW-0805">Transcription regulation</keyword>
<dbReference type="Proteomes" id="UP000029981">
    <property type="component" value="Chromosome 7"/>
</dbReference>
<gene>
    <name evidence="6" type="ORF">Csa_7G044940</name>
</gene>
<evidence type="ECO:0000256" key="3">
    <source>
        <dbReference type="ARBA" id="ARBA00023163"/>
    </source>
</evidence>
<dbReference type="eggNOG" id="ENOG502QR1S">
    <property type="taxonomic scope" value="Eukaryota"/>
</dbReference>
<dbReference type="Gramene" id="KGN43554">
    <property type="protein sequence ID" value="KGN43554"/>
    <property type="gene ID" value="Csa_7G044940"/>
</dbReference>